<accession>A0A6P3YR95</accession>
<dbReference type="PANTHER" id="PTHR31374:SF199">
    <property type="entry name" value="SMALL AUXIN-UP RNA-RELATED"/>
    <property type="match status" value="1"/>
</dbReference>
<reference evidence="3" key="1">
    <citation type="submission" date="2025-05" db="UniProtKB">
        <authorList>
            <consortium name="RefSeq"/>
        </authorList>
    </citation>
    <scope>NUCLEOTIDE SEQUENCE [LARGE SCALE GENOMIC DNA]</scope>
</reference>
<keyword evidence="3" id="KW-1185">Reference proteome</keyword>
<dbReference type="PANTHER" id="PTHR31374">
    <property type="entry name" value="AUXIN-INDUCED PROTEIN-LIKE-RELATED"/>
    <property type="match status" value="1"/>
</dbReference>
<dbReference type="Pfam" id="PF02519">
    <property type="entry name" value="Auxin_inducible"/>
    <property type="match status" value="1"/>
</dbReference>
<evidence type="ECO:0000256" key="2">
    <source>
        <dbReference type="SAM" id="MobiDB-lite"/>
    </source>
</evidence>
<reference evidence="4" key="2">
    <citation type="submission" date="2025-08" db="UniProtKB">
        <authorList>
            <consortium name="RefSeq"/>
        </authorList>
    </citation>
    <scope>IDENTIFICATION</scope>
    <source>
        <tissue evidence="4">Seedling</tissue>
    </source>
</reference>
<protein>
    <submittedName>
        <fullName evidence="4">Auxin-responsive protein SAUR71</fullName>
    </submittedName>
</protein>
<proteinExistence type="inferred from homology"/>
<dbReference type="InParanoid" id="A0A6P3YR95"/>
<dbReference type="Proteomes" id="UP001652623">
    <property type="component" value="Chromosome 2"/>
</dbReference>
<evidence type="ECO:0000313" key="3">
    <source>
        <dbReference type="Proteomes" id="UP001652623"/>
    </source>
</evidence>
<sequence>MDVVKAKWKKNLICKAWERCLSFGNGGSSSSSSSSSSMMNSLRRCRTAPSERKQKRQVAPEGCFSVYVGVQKQRFVVKTELANHPLFKMLLEDAEMEYGFNSEGPILLPCDVDSFYKVLAEMESGDEDFAASPNCSLVLLSPCRSNYSRISNGYGGYKVLNHI</sequence>
<dbReference type="InterPro" id="IPR003676">
    <property type="entry name" value="SAUR_fam"/>
</dbReference>
<dbReference type="KEGG" id="zju:107403461"/>
<feature type="compositionally biased region" description="Low complexity" evidence="2">
    <location>
        <begin position="28"/>
        <end position="41"/>
    </location>
</feature>
<comment type="similarity">
    <text evidence="1">Belongs to the ARG7 family.</text>
</comment>
<gene>
    <name evidence="4" type="primary">LOC107403461</name>
</gene>
<dbReference type="GeneID" id="107403461"/>
<evidence type="ECO:0000256" key="1">
    <source>
        <dbReference type="ARBA" id="ARBA00006974"/>
    </source>
</evidence>
<dbReference type="FunCoup" id="A0A6P3YR95">
    <property type="interactions" value="184"/>
</dbReference>
<dbReference type="RefSeq" id="XP_015865833.3">
    <property type="nucleotide sequence ID" value="XM_016010347.4"/>
</dbReference>
<organism evidence="3 4">
    <name type="scientific">Ziziphus jujuba</name>
    <name type="common">Chinese jujube</name>
    <name type="synonym">Ziziphus sativa</name>
    <dbReference type="NCBI Taxonomy" id="326968"/>
    <lineage>
        <taxon>Eukaryota</taxon>
        <taxon>Viridiplantae</taxon>
        <taxon>Streptophyta</taxon>
        <taxon>Embryophyta</taxon>
        <taxon>Tracheophyta</taxon>
        <taxon>Spermatophyta</taxon>
        <taxon>Magnoliopsida</taxon>
        <taxon>eudicotyledons</taxon>
        <taxon>Gunneridae</taxon>
        <taxon>Pentapetalae</taxon>
        <taxon>rosids</taxon>
        <taxon>fabids</taxon>
        <taxon>Rosales</taxon>
        <taxon>Rhamnaceae</taxon>
        <taxon>Paliureae</taxon>
        <taxon>Ziziphus</taxon>
    </lineage>
</organism>
<dbReference type="AlphaFoldDB" id="A0A6P3YR95"/>
<evidence type="ECO:0000313" key="4">
    <source>
        <dbReference type="RefSeq" id="XP_015865833.3"/>
    </source>
</evidence>
<dbReference type="GO" id="GO:0009733">
    <property type="term" value="P:response to auxin"/>
    <property type="evidence" value="ECO:0007669"/>
    <property type="project" value="InterPro"/>
</dbReference>
<name>A0A6P3YR95_ZIZJJ</name>
<feature type="region of interest" description="Disordered" evidence="2">
    <location>
        <begin position="25"/>
        <end position="54"/>
    </location>
</feature>